<dbReference type="SUPFAM" id="SSF57667">
    <property type="entry name" value="beta-beta-alpha zinc fingers"/>
    <property type="match status" value="5"/>
</dbReference>
<feature type="compositionally biased region" description="Acidic residues" evidence="9">
    <location>
        <begin position="122"/>
        <end position="134"/>
    </location>
</feature>
<dbReference type="EMBL" id="JBBPFD010000482">
    <property type="protein sequence ID" value="KAK7878759.1"/>
    <property type="molecule type" value="Genomic_DNA"/>
</dbReference>
<feature type="domain" description="C2H2-type" evidence="10">
    <location>
        <begin position="315"/>
        <end position="342"/>
    </location>
</feature>
<evidence type="ECO:0000259" key="10">
    <source>
        <dbReference type="PROSITE" id="PS50157"/>
    </source>
</evidence>
<evidence type="ECO:0000313" key="11">
    <source>
        <dbReference type="EMBL" id="KAK7878759.1"/>
    </source>
</evidence>
<sequence length="526" mass="59436">MSSASLQETETELRKRVRLKEQVKERLCAAAEEIFALFEKTLTEYAEEEERQRALLQQLLRTPSVNKTADNSAPQTLVEGFCHDTNNSPLPSNIVKIEVQLSDNEEATQNNTEAEKWTEPQEQTEDCPLPEDTEPGTSLCPPGGAELHQDKPITQSDSDENDQSSDAQPHLCWVCGKTYKYKTGLTKHMKTHPGEKPYSCSVCGKQFAHKIELCNHMFVHGNRFATKNQSNDSEPQEGSASEQTQVSKSCSFCGKVFSYASTLRQHMITHSNERPFSCSMCDSKFKNKHGLKDHMMSIHKIQVIPTKQNHGGILKVCTVCGKAFVKNSLLKKHMRTHSDERPFSCPVCLSRFKRKDCLTKHMTVHKTNPDSSEETSAPRTCSICGKTFRVPYLLKNHMQCHSDERPFSCSVCGKAFKRKIGLYSHMFVHKTQTETTSTSDEPQDSSSTMGQAQSKSPIVCLVCGKHFPWQNYLKKHMFSHTGEKPFSCSICGKSFSRKAKLTLHSAIHNRYNFSTRTHKITQLTPK</sequence>
<evidence type="ECO:0000256" key="5">
    <source>
        <dbReference type="ARBA" id="ARBA00022833"/>
    </source>
</evidence>
<name>A0AAW0MHV9_9GOBI</name>
<feature type="domain" description="C2H2-type" evidence="10">
    <location>
        <begin position="248"/>
        <end position="275"/>
    </location>
</feature>
<dbReference type="GO" id="GO:0008270">
    <property type="term" value="F:zinc ion binding"/>
    <property type="evidence" value="ECO:0007669"/>
    <property type="project" value="UniProtKB-KW"/>
</dbReference>
<evidence type="ECO:0000256" key="7">
    <source>
        <dbReference type="PROSITE-ProRule" id="PRU00042"/>
    </source>
</evidence>
<dbReference type="PROSITE" id="PS00028">
    <property type="entry name" value="ZINC_FINGER_C2H2_1"/>
    <property type="match status" value="10"/>
</dbReference>
<feature type="region of interest" description="Disordered" evidence="9">
    <location>
        <begin position="105"/>
        <end position="167"/>
    </location>
</feature>
<organism evidence="11 12">
    <name type="scientific">Mugilogobius chulae</name>
    <name type="common">yellowstripe goby</name>
    <dbReference type="NCBI Taxonomy" id="88201"/>
    <lineage>
        <taxon>Eukaryota</taxon>
        <taxon>Metazoa</taxon>
        <taxon>Chordata</taxon>
        <taxon>Craniata</taxon>
        <taxon>Vertebrata</taxon>
        <taxon>Euteleostomi</taxon>
        <taxon>Actinopterygii</taxon>
        <taxon>Neopterygii</taxon>
        <taxon>Teleostei</taxon>
        <taxon>Neoteleostei</taxon>
        <taxon>Acanthomorphata</taxon>
        <taxon>Gobiaria</taxon>
        <taxon>Gobiiformes</taxon>
        <taxon>Gobioidei</taxon>
        <taxon>Gobiidae</taxon>
        <taxon>Gobionellinae</taxon>
        <taxon>Mugilogobius</taxon>
    </lineage>
</organism>
<dbReference type="FunFam" id="3.30.160.60:FF:001732">
    <property type="entry name" value="Zgc:162936"/>
    <property type="match status" value="1"/>
</dbReference>
<dbReference type="PANTHER" id="PTHR16515:SF66">
    <property type="entry name" value="C2H2-TYPE DOMAIN-CONTAINING PROTEIN"/>
    <property type="match status" value="1"/>
</dbReference>
<dbReference type="FunFam" id="3.30.160.60:FF:000358">
    <property type="entry name" value="zinc finger protein 24"/>
    <property type="match status" value="1"/>
</dbReference>
<dbReference type="GO" id="GO:0005694">
    <property type="term" value="C:chromosome"/>
    <property type="evidence" value="ECO:0007669"/>
    <property type="project" value="UniProtKB-ARBA"/>
</dbReference>
<comment type="subcellular location">
    <subcellularLocation>
        <location evidence="1">Nucleus</location>
    </subcellularLocation>
</comment>
<dbReference type="Gene3D" id="3.30.160.60">
    <property type="entry name" value="Classic Zinc Finger"/>
    <property type="match status" value="10"/>
</dbReference>
<comment type="caution">
    <text evidence="11">The sequence shown here is derived from an EMBL/GenBank/DDBJ whole genome shotgun (WGS) entry which is preliminary data.</text>
</comment>
<evidence type="ECO:0000256" key="8">
    <source>
        <dbReference type="SAM" id="Coils"/>
    </source>
</evidence>
<feature type="domain" description="C2H2-type" evidence="10">
    <location>
        <begin position="458"/>
        <end position="485"/>
    </location>
</feature>
<dbReference type="PROSITE" id="PS50157">
    <property type="entry name" value="ZINC_FINGER_C2H2_2"/>
    <property type="match status" value="10"/>
</dbReference>
<evidence type="ECO:0000313" key="12">
    <source>
        <dbReference type="Proteomes" id="UP001460270"/>
    </source>
</evidence>
<evidence type="ECO:0000256" key="9">
    <source>
        <dbReference type="SAM" id="MobiDB-lite"/>
    </source>
</evidence>
<dbReference type="GO" id="GO:0043565">
    <property type="term" value="F:sequence-specific DNA binding"/>
    <property type="evidence" value="ECO:0007669"/>
    <property type="project" value="UniProtKB-ARBA"/>
</dbReference>
<keyword evidence="8" id="KW-0175">Coiled coil</keyword>
<evidence type="ECO:0000256" key="2">
    <source>
        <dbReference type="ARBA" id="ARBA00022723"/>
    </source>
</evidence>
<evidence type="ECO:0000256" key="3">
    <source>
        <dbReference type="ARBA" id="ARBA00022737"/>
    </source>
</evidence>
<dbReference type="InterPro" id="IPR013087">
    <property type="entry name" value="Znf_C2H2_type"/>
</dbReference>
<dbReference type="FunFam" id="3.30.160.60:FF:000446">
    <property type="entry name" value="Zinc finger protein"/>
    <property type="match status" value="2"/>
</dbReference>
<feature type="domain" description="C2H2-type" evidence="10">
    <location>
        <begin position="170"/>
        <end position="197"/>
    </location>
</feature>
<accession>A0AAW0MHV9</accession>
<gene>
    <name evidence="11" type="ORF">WMY93_030919</name>
</gene>
<protein>
    <recommendedName>
        <fullName evidence="10">C2H2-type domain-containing protein</fullName>
    </recommendedName>
</protein>
<dbReference type="Proteomes" id="UP001460270">
    <property type="component" value="Unassembled WGS sequence"/>
</dbReference>
<keyword evidence="6" id="KW-0539">Nucleus</keyword>
<feature type="domain" description="C2H2-type" evidence="10">
    <location>
        <begin position="486"/>
        <end position="513"/>
    </location>
</feature>
<dbReference type="InterPro" id="IPR036236">
    <property type="entry name" value="Znf_C2H2_sf"/>
</dbReference>
<evidence type="ECO:0000256" key="4">
    <source>
        <dbReference type="ARBA" id="ARBA00022771"/>
    </source>
</evidence>
<dbReference type="GO" id="GO:0005634">
    <property type="term" value="C:nucleus"/>
    <property type="evidence" value="ECO:0007669"/>
    <property type="project" value="UniProtKB-SubCell"/>
</dbReference>
<reference evidence="12" key="1">
    <citation type="submission" date="2024-04" db="EMBL/GenBank/DDBJ databases">
        <title>Salinicola lusitanus LLJ914,a marine bacterium isolated from the Okinawa Trough.</title>
        <authorList>
            <person name="Li J."/>
        </authorList>
    </citation>
    <scope>NUCLEOTIDE SEQUENCE [LARGE SCALE GENOMIC DNA]</scope>
</reference>
<dbReference type="AlphaFoldDB" id="A0AAW0MHV9"/>
<feature type="domain" description="C2H2-type" evidence="10">
    <location>
        <begin position="276"/>
        <end position="299"/>
    </location>
</feature>
<keyword evidence="4 7" id="KW-0863">Zinc-finger</keyword>
<feature type="domain" description="C2H2-type" evidence="10">
    <location>
        <begin position="379"/>
        <end position="406"/>
    </location>
</feature>
<proteinExistence type="predicted"/>
<dbReference type="SMART" id="SM00355">
    <property type="entry name" value="ZnF_C2H2"/>
    <property type="match status" value="10"/>
</dbReference>
<dbReference type="PANTHER" id="PTHR16515">
    <property type="entry name" value="PR DOMAIN ZINC FINGER PROTEIN"/>
    <property type="match status" value="1"/>
</dbReference>
<feature type="domain" description="C2H2-type" evidence="10">
    <location>
        <begin position="343"/>
        <end position="370"/>
    </location>
</feature>
<feature type="region of interest" description="Disordered" evidence="9">
    <location>
        <begin position="433"/>
        <end position="452"/>
    </location>
</feature>
<dbReference type="FunFam" id="3.30.160.60:FF:000744">
    <property type="entry name" value="zinc finger E-box-binding homeobox 1"/>
    <property type="match status" value="1"/>
</dbReference>
<dbReference type="Pfam" id="PF00096">
    <property type="entry name" value="zf-C2H2"/>
    <property type="match status" value="9"/>
</dbReference>
<evidence type="ECO:0000256" key="6">
    <source>
        <dbReference type="ARBA" id="ARBA00023242"/>
    </source>
</evidence>
<feature type="coiled-coil region" evidence="8">
    <location>
        <begin position="6"/>
        <end position="62"/>
    </location>
</feature>
<keyword evidence="5" id="KW-0862">Zinc</keyword>
<feature type="domain" description="C2H2-type" evidence="10">
    <location>
        <begin position="407"/>
        <end position="434"/>
    </location>
</feature>
<evidence type="ECO:0000256" key="1">
    <source>
        <dbReference type="ARBA" id="ARBA00004123"/>
    </source>
</evidence>
<keyword evidence="2" id="KW-0479">Metal-binding</keyword>
<keyword evidence="3" id="KW-0677">Repeat</keyword>
<keyword evidence="12" id="KW-1185">Reference proteome</keyword>
<dbReference type="InterPro" id="IPR050331">
    <property type="entry name" value="Zinc_finger"/>
</dbReference>
<dbReference type="GO" id="GO:0045893">
    <property type="term" value="P:positive regulation of DNA-templated transcription"/>
    <property type="evidence" value="ECO:0007669"/>
    <property type="project" value="UniProtKB-ARBA"/>
</dbReference>
<feature type="domain" description="C2H2-type" evidence="10">
    <location>
        <begin position="198"/>
        <end position="225"/>
    </location>
</feature>